<dbReference type="InterPro" id="IPR037379">
    <property type="entry name" value="WDR74/Nsa1"/>
</dbReference>
<dbReference type="InterPro" id="IPR015943">
    <property type="entry name" value="WD40/YVTN_repeat-like_dom_sf"/>
</dbReference>
<dbReference type="Gene3D" id="2.130.10.10">
    <property type="entry name" value="YVTN repeat-like/Quinoprotein amine dehydrogenase"/>
    <property type="match status" value="2"/>
</dbReference>
<dbReference type="Proteomes" id="UP000515146">
    <property type="component" value="Unplaced"/>
</dbReference>
<feature type="region of interest" description="Disordered" evidence="1">
    <location>
        <begin position="422"/>
        <end position="455"/>
    </location>
</feature>
<sequence>MNRHPKPSAILVGDEIGQLKRIDLKKNEQKIIELIPDESKHPSKSIVSIHPLNKVHSKSSEQNFLIARKDHEIFIYDINTDNVESIKYINENKTPLIGCRCIDDQNIVIGFADGSIKRINVEMDLCFARYKPNLKAINLLGIDSCSDVSSFATFDSPTPTRKRKRIDNNFSVKTSKTANEISDEQQNILSIFQPNWNIDHTRLTCFEATNNKLAVGGFNSDLKVFDLNTGQSLFNAKSVNTDWLGIRHDLWISDIEWIGSTENGNDPNLLATCSRTEPFIRIYDIKQQQRKPAMIIDLKHLNNDNSSNPLSYTSLCSLPSLSNYGQASSSLIVGTTLGRMIALDLRLKSNNSTKILGSFKGFSGGSIRDIKSCQDSQISHKIFSCSIDRFVRIHTMTKTQRILDRKIYVKTRPTCLYPIITDNDRSESEAKTSSSSNSSNDDDDDTDDDSESDET</sequence>
<evidence type="ECO:0000313" key="2">
    <source>
        <dbReference type="Proteomes" id="UP000515146"/>
    </source>
</evidence>
<dbReference type="OrthoDB" id="18388at2759"/>
<dbReference type="InterPro" id="IPR036322">
    <property type="entry name" value="WD40_repeat_dom_sf"/>
</dbReference>
<reference evidence="3" key="1">
    <citation type="submission" date="2025-08" db="UniProtKB">
        <authorList>
            <consortium name="RefSeq"/>
        </authorList>
    </citation>
    <scope>IDENTIFICATION</scope>
    <source>
        <strain evidence="3">Airmid</strain>
    </source>
</reference>
<dbReference type="OMA" id="WIGNEND"/>
<name>A0A6P6Y4M2_DERPT</name>
<keyword evidence="2" id="KW-1185">Reference proteome</keyword>
<dbReference type="KEGG" id="dpte:113794305"/>
<gene>
    <name evidence="3" type="primary">LOC113794305</name>
</gene>
<dbReference type="GO" id="GO:0042273">
    <property type="term" value="P:ribosomal large subunit biogenesis"/>
    <property type="evidence" value="ECO:0007669"/>
    <property type="project" value="InterPro"/>
</dbReference>
<dbReference type="PANTHER" id="PTHR16038:SF4">
    <property type="entry name" value="WD REPEAT-CONTAINING PROTEIN 74"/>
    <property type="match status" value="1"/>
</dbReference>
<evidence type="ECO:0000313" key="3">
    <source>
        <dbReference type="RefSeq" id="XP_027200215.1"/>
    </source>
</evidence>
<dbReference type="PANTHER" id="PTHR16038">
    <property type="entry name" value="NOP SEVEN ASSOCIATED PROTEIN 1"/>
    <property type="match status" value="1"/>
</dbReference>
<dbReference type="SUPFAM" id="SSF50978">
    <property type="entry name" value="WD40 repeat-like"/>
    <property type="match status" value="1"/>
</dbReference>
<feature type="compositionally biased region" description="Acidic residues" evidence="1">
    <location>
        <begin position="440"/>
        <end position="455"/>
    </location>
</feature>
<proteinExistence type="predicted"/>
<protein>
    <submittedName>
        <fullName evidence="3">Uncharacterized protein LOC113794305</fullName>
    </submittedName>
</protein>
<evidence type="ECO:0000256" key="1">
    <source>
        <dbReference type="SAM" id="MobiDB-lite"/>
    </source>
</evidence>
<dbReference type="InParanoid" id="A0A6P6Y4M2"/>
<dbReference type="RefSeq" id="XP_027200215.1">
    <property type="nucleotide sequence ID" value="XM_027344414.1"/>
</dbReference>
<dbReference type="GO" id="GO:0030687">
    <property type="term" value="C:preribosome, large subunit precursor"/>
    <property type="evidence" value="ECO:0007669"/>
    <property type="project" value="TreeGrafter"/>
</dbReference>
<dbReference type="GO" id="GO:0005730">
    <property type="term" value="C:nucleolus"/>
    <property type="evidence" value="ECO:0007669"/>
    <property type="project" value="InterPro"/>
</dbReference>
<organism evidence="2 3">
    <name type="scientific">Dermatophagoides pteronyssinus</name>
    <name type="common">European house dust mite</name>
    <dbReference type="NCBI Taxonomy" id="6956"/>
    <lineage>
        <taxon>Eukaryota</taxon>
        <taxon>Metazoa</taxon>
        <taxon>Ecdysozoa</taxon>
        <taxon>Arthropoda</taxon>
        <taxon>Chelicerata</taxon>
        <taxon>Arachnida</taxon>
        <taxon>Acari</taxon>
        <taxon>Acariformes</taxon>
        <taxon>Sarcoptiformes</taxon>
        <taxon>Astigmata</taxon>
        <taxon>Psoroptidia</taxon>
        <taxon>Analgoidea</taxon>
        <taxon>Pyroglyphidae</taxon>
        <taxon>Dermatophagoidinae</taxon>
        <taxon>Dermatophagoides</taxon>
    </lineage>
</organism>
<accession>A0A6P6Y4M2</accession>
<dbReference type="AlphaFoldDB" id="A0A6P6Y4M2"/>